<dbReference type="InterPro" id="IPR056073">
    <property type="entry name" value="DUF7656"/>
</dbReference>
<organism evidence="5 6">
    <name type="scientific">Hymenoscyphus fraxineus</name>
    <dbReference type="NCBI Taxonomy" id="746836"/>
    <lineage>
        <taxon>Eukaryota</taxon>
        <taxon>Fungi</taxon>
        <taxon>Dikarya</taxon>
        <taxon>Ascomycota</taxon>
        <taxon>Pezizomycotina</taxon>
        <taxon>Leotiomycetes</taxon>
        <taxon>Helotiales</taxon>
        <taxon>Helotiaceae</taxon>
        <taxon>Hymenoscyphus</taxon>
    </lineage>
</organism>
<dbReference type="Proteomes" id="UP000696280">
    <property type="component" value="Unassembled WGS sequence"/>
</dbReference>
<feature type="region of interest" description="Disordered" evidence="1">
    <location>
        <begin position="646"/>
        <end position="677"/>
    </location>
</feature>
<dbReference type="Pfam" id="PF24676">
    <property type="entry name" value="DUF7656"/>
    <property type="match status" value="1"/>
</dbReference>
<evidence type="ECO:0000313" key="6">
    <source>
        <dbReference type="Proteomes" id="UP000696280"/>
    </source>
</evidence>
<keyword evidence="6" id="KW-1185">Reference proteome</keyword>
<dbReference type="Gene3D" id="3.40.50.300">
    <property type="entry name" value="P-loop containing nucleotide triphosphate hydrolases"/>
    <property type="match status" value="1"/>
</dbReference>
<evidence type="ECO:0000259" key="2">
    <source>
        <dbReference type="Pfam" id="PF24674"/>
    </source>
</evidence>
<proteinExistence type="predicted"/>
<dbReference type="Pfam" id="PF24674">
    <property type="entry name" value="MACPF_SNTX"/>
    <property type="match status" value="1"/>
</dbReference>
<dbReference type="InterPro" id="IPR056072">
    <property type="entry name" value="SNTX_MACPF/CDC-like_dom"/>
</dbReference>
<sequence>MDLKRAALGEAVVTLGTLYDARNDTFLSASVLKSPLPSDALQVTKIDKFDVEVFYGDVQEKEFEAMSISTDLGLSILTGLTAQQGSSIFLLDQPDNHSLSAKLHHTLITTKETLNFGFTELKNLLAAKDVPSGHATHALVAIDWGVRSVVAAHQPSSRRMPKNVAENMFQSDFVTFQSIVEALTRGEHLTDHLRTTTGPDEPMEVTVYSDVLENDGIIVEDLQGGYEFLELVTLYAKEKGGGKGFPITYSLLPIEALALFLPSLGQIFIGRYVRPSSECSSQFLRLFNDFQSCEQILDGLQKRAGANAKYLHSNVLQSIITRKEKRNSALELMKTKLRQTLQSVRGGSDPGPLWQLLSEFQEGELSPRNLSNIEKSVQQSIDFPSDAVSKGATYIGHNGITLDDLILKFSHGDNYVFFFKPNFIENDCSWQANQDILFELLETKRPGGLIAIVDCEAISMTLDRVRIAHFQGGQEVNGDLLEHRHFIADKCFATCNEQTVQSKNIRKPIQRRHVAVPCPGVNCAMAEIREWICPRCEAPIEYGFSDKFLYCECGRSLYSNYSFKCNNESHGPSYALYDLKHFLRLLNGLCQSKYLNILILGETGVGKSTFINALVNYLEFETLDDAIGFDKLNYLIPCSFSTQVMDRDNPSQPIQEKRIKVGSRDDEKDGSRGDSATQRTQVYPVTFNMGDSTQTVRLIDTPGMGDTRGVDFDRKNMADILSTLSGYDELHGILILLKSNSARLTISFSYCIKELLTHLHHNAAKNMAFGFTNTRISNYTPGDTYGPLKALLQQRPDMGLSLSTPTTYCFDSESFRYLAALKNGVPMPNKLDFDRSWKHSRDESLRLISHFKQNIPHKVKNTVSLNGARQLIGELTKPIAEISQLIHSNIALTEDKMQELKDERLTGDQLRDRLHVQKIQMSAVPLAHPRTVCGNAACVEVRSDGTEEDKTVTIYKAHCHGQCGLRDVQADQLAHPGLIRCWAFSGSQYCRQCRHHWQEHLHILYELVEKTVTAVDGTIQQKLASHANDLTLRETALKQHDQRISEYKQEREKIRDAAAKFGVFLKKYSLAPYNDALIAYLDYLIKEEQMKVQAGGSNKRLLSFTEERHKHTEAIKVITENLNSNANWETMSEGAIDRMVQSLYKLKHFGSTLENLRHGIATAHEATYREIPFIIRRKHGRDFRCATKPPEPHRHHPMPVAPETKSPVKVFFRRLLKF</sequence>
<dbReference type="PANTHER" id="PTHR32046">
    <property type="entry name" value="G DOMAIN-CONTAINING PROTEIN"/>
    <property type="match status" value="1"/>
</dbReference>
<evidence type="ECO:0000259" key="4">
    <source>
        <dbReference type="Pfam" id="PF26633"/>
    </source>
</evidence>
<dbReference type="InterPro" id="IPR025662">
    <property type="entry name" value="Sigma_54_int_dom_ATP-bd_1"/>
</dbReference>
<comment type="caution">
    <text evidence="5">The sequence shown here is derived from an EMBL/GenBank/DDBJ whole genome shotgun (WGS) entry which is preliminary data.</text>
</comment>
<dbReference type="SUPFAM" id="SSF52540">
    <property type="entry name" value="P-loop containing nucleoside triphosphate hydrolases"/>
    <property type="match status" value="1"/>
</dbReference>
<reference evidence="5" key="1">
    <citation type="submission" date="2021-07" db="EMBL/GenBank/DDBJ databases">
        <authorList>
            <person name="Durling M."/>
        </authorList>
    </citation>
    <scope>NUCLEOTIDE SEQUENCE</scope>
</reference>
<dbReference type="OrthoDB" id="8954335at2759"/>
<evidence type="ECO:0000256" key="1">
    <source>
        <dbReference type="SAM" id="MobiDB-lite"/>
    </source>
</evidence>
<dbReference type="InterPro" id="IPR027417">
    <property type="entry name" value="P-loop_NTPase"/>
</dbReference>
<dbReference type="PANTHER" id="PTHR32046:SF11">
    <property type="entry name" value="IMMUNE-ASSOCIATED NUCLEOTIDE-BINDING PROTEIN 10-LIKE"/>
    <property type="match status" value="1"/>
</dbReference>
<feature type="domain" description="DUF7656" evidence="3">
    <location>
        <begin position="387"/>
        <end position="484"/>
    </location>
</feature>
<gene>
    <name evidence="5" type="ORF">HYFRA_00001704</name>
</gene>
<dbReference type="EMBL" id="CAJVRL010000092">
    <property type="protein sequence ID" value="CAG8959796.1"/>
    <property type="molecule type" value="Genomic_DNA"/>
</dbReference>
<dbReference type="AlphaFoldDB" id="A0A9N9PU26"/>
<dbReference type="PROSITE" id="PS00675">
    <property type="entry name" value="SIGMA54_INTERACT_1"/>
    <property type="match status" value="1"/>
</dbReference>
<name>A0A9N9PU26_9HELO</name>
<accession>A0A9N9PU26</accession>
<evidence type="ECO:0008006" key="7">
    <source>
        <dbReference type="Google" id="ProtNLM"/>
    </source>
</evidence>
<evidence type="ECO:0000259" key="3">
    <source>
        <dbReference type="Pfam" id="PF24676"/>
    </source>
</evidence>
<protein>
    <recommendedName>
        <fullName evidence="7">G domain-containing protein</fullName>
    </recommendedName>
</protein>
<dbReference type="Pfam" id="PF26633">
    <property type="entry name" value="DUF8206"/>
    <property type="match status" value="1"/>
</dbReference>
<dbReference type="InterPro" id="IPR058519">
    <property type="entry name" value="DUF8206"/>
</dbReference>
<feature type="domain" description="SNTX MACPF/CDC-like" evidence="2">
    <location>
        <begin position="4"/>
        <end position="257"/>
    </location>
</feature>
<evidence type="ECO:0000313" key="5">
    <source>
        <dbReference type="EMBL" id="CAG8959796.1"/>
    </source>
</evidence>
<feature type="compositionally biased region" description="Basic and acidic residues" evidence="1">
    <location>
        <begin position="646"/>
        <end position="672"/>
    </location>
</feature>
<feature type="domain" description="DUF8206" evidence="4">
    <location>
        <begin position="926"/>
        <end position="1006"/>
    </location>
</feature>